<keyword evidence="2" id="KW-0812">Transmembrane</keyword>
<accession>A0ABP6Y3Q3</accession>
<evidence type="ECO:0000313" key="4">
    <source>
        <dbReference type="Proteomes" id="UP001500689"/>
    </source>
</evidence>
<evidence type="ECO:0000256" key="1">
    <source>
        <dbReference type="SAM" id="MobiDB-lite"/>
    </source>
</evidence>
<name>A0ABP6Y3Q3_9PSEU</name>
<keyword evidence="2" id="KW-1133">Transmembrane helix</keyword>
<feature type="compositionally biased region" description="Pro residues" evidence="1">
    <location>
        <begin position="81"/>
        <end position="91"/>
    </location>
</feature>
<proteinExistence type="predicted"/>
<evidence type="ECO:0000256" key="2">
    <source>
        <dbReference type="SAM" id="Phobius"/>
    </source>
</evidence>
<dbReference type="EMBL" id="BAAAZN010000019">
    <property type="protein sequence ID" value="GAA3574877.1"/>
    <property type="molecule type" value="Genomic_DNA"/>
</dbReference>
<evidence type="ECO:0000313" key="3">
    <source>
        <dbReference type="EMBL" id="GAA3574877.1"/>
    </source>
</evidence>
<sequence length="105" mass="11389">MKGVVVAETRGRAVAFPAALTLLIGMVLGFLLAKLGAFTRYPVETVLVVVLVGSVLVLGWACREMLRELVPFHRRRAAEPEPGPESVPAAPPKLVLHREPNGVRR</sequence>
<protein>
    <submittedName>
        <fullName evidence="3">Uncharacterized protein</fullName>
    </submittedName>
</protein>
<gene>
    <name evidence="3" type="ORF">GCM10022222_69290</name>
</gene>
<reference evidence="4" key="1">
    <citation type="journal article" date="2019" name="Int. J. Syst. Evol. Microbiol.">
        <title>The Global Catalogue of Microorganisms (GCM) 10K type strain sequencing project: providing services to taxonomists for standard genome sequencing and annotation.</title>
        <authorList>
            <consortium name="The Broad Institute Genomics Platform"/>
            <consortium name="The Broad Institute Genome Sequencing Center for Infectious Disease"/>
            <person name="Wu L."/>
            <person name="Ma J."/>
        </authorList>
    </citation>
    <scope>NUCLEOTIDE SEQUENCE [LARGE SCALE GENOMIC DNA]</scope>
    <source>
        <strain evidence="4">JCM 16898</strain>
    </source>
</reference>
<organism evidence="3 4">
    <name type="scientific">Amycolatopsis ultiminotia</name>
    <dbReference type="NCBI Taxonomy" id="543629"/>
    <lineage>
        <taxon>Bacteria</taxon>
        <taxon>Bacillati</taxon>
        <taxon>Actinomycetota</taxon>
        <taxon>Actinomycetes</taxon>
        <taxon>Pseudonocardiales</taxon>
        <taxon>Pseudonocardiaceae</taxon>
        <taxon>Amycolatopsis</taxon>
    </lineage>
</organism>
<feature type="compositionally biased region" description="Basic and acidic residues" evidence="1">
    <location>
        <begin position="96"/>
        <end position="105"/>
    </location>
</feature>
<feature type="transmembrane region" description="Helical" evidence="2">
    <location>
        <begin position="45"/>
        <end position="66"/>
    </location>
</feature>
<feature type="transmembrane region" description="Helical" evidence="2">
    <location>
        <begin position="12"/>
        <end position="33"/>
    </location>
</feature>
<feature type="region of interest" description="Disordered" evidence="1">
    <location>
        <begin position="77"/>
        <end position="105"/>
    </location>
</feature>
<dbReference type="Proteomes" id="UP001500689">
    <property type="component" value="Unassembled WGS sequence"/>
</dbReference>
<keyword evidence="2" id="KW-0472">Membrane</keyword>
<keyword evidence="4" id="KW-1185">Reference proteome</keyword>
<comment type="caution">
    <text evidence="3">The sequence shown here is derived from an EMBL/GenBank/DDBJ whole genome shotgun (WGS) entry which is preliminary data.</text>
</comment>
<dbReference type="RefSeq" id="WP_344867364.1">
    <property type="nucleotide sequence ID" value="NZ_BAAAZN010000019.1"/>
</dbReference>